<protein>
    <submittedName>
        <fullName evidence="1">Uncharacterized protein</fullName>
    </submittedName>
</protein>
<sequence length="48" mass="5553">MFPYFSIEIKQLVRVQRPSMWKSKASARNICRIALMTRSGTSSSRNMS</sequence>
<gene>
    <name evidence="1" type="ORF">MENT_LOCUS15244</name>
</gene>
<organism evidence="1 2">
    <name type="scientific">Meloidogyne enterolobii</name>
    <name type="common">Root-knot nematode worm</name>
    <name type="synonym">Meloidogyne mayaguensis</name>
    <dbReference type="NCBI Taxonomy" id="390850"/>
    <lineage>
        <taxon>Eukaryota</taxon>
        <taxon>Metazoa</taxon>
        <taxon>Ecdysozoa</taxon>
        <taxon>Nematoda</taxon>
        <taxon>Chromadorea</taxon>
        <taxon>Rhabditida</taxon>
        <taxon>Tylenchina</taxon>
        <taxon>Tylenchomorpha</taxon>
        <taxon>Tylenchoidea</taxon>
        <taxon>Meloidogynidae</taxon>
        <taxon>Meloidogyninae</taxon>
        <taxon>Meloidogyne</taxon>
    </lineage>
</organism>
<comment type="caution">
    <text evidence="1">The sequence shown here is derived from an EMBL/GenBank/DDBJ whole genome shotgun (WGS) entry which is preliminary data.</text>
</comment>
<proteinExistence type="predicted"/>
<dbReference type="Proteomes" id="UP000580250">
    <property type="component" value="Unassembled WGS sequence"/>
</dbReference>
<evidence type="ECO:0000313" key="1">
    <source>
        <dbReference type="EMBL" id="CAD2162139.1"/>
    </source>
</evidence>
<name>A0A6V7UNN3_MELEN</name>
<dbReference type="AlphaFoldDB" id="A0A6V7UNN3"/>
<accession>A0A6V7UNN3</accession>
<dbReference type="EMBL" id="CAJEWN010000090">
    <property type="protein sequence ID" value="CAD2162139.1"/>
    <property type="molecule type" value="Genomic_DNA"/>
</dbReference>
<reference evidence="1 2" key="1">
    <citation type="submission" date="2020-08" db="EMBL/GenBank/DDBJ databases">
        <authorList>
            <person name="Koutsovoulos G."/>
            <person name="Danchin GJ E."/>
        </authorList>
    </citation>
    <scope>NUCLEOTIDE SEQUENCE [LARGE SCALE GENOMIC DNA]</scope>
</reference>
<evidence type="ECO:0000313" key="2">
    <source>
        <dbReference type="Proteomes" id="UP000580250"/>
    </source>
</evidence>